<keyword evidence="2" id="KW-0732">Signal</keyword>
<dbReference type="PROSITE" id="PS51257">
    <property type="entry name" value="PROKAR_LIPOPROTEIN"/>
    <property type="match status" value="1"/>
</dbReference>
<dbReference type="GO" id="GO:0005886">
    <property type="term" value="C:plasma membrane"/>
    <property type="evidence" value="ECO:0007669"/>
    <property type="project" value="UniProtKB-SubCell"/>
</dbReference>
<dbReference type="InterPro" id="IPR003423">
    <property type="entry name" value="OMP_efflux"/>
</dbReference>
<sequence length="454" mass="47555">MISTRFGRRGLLVSLLALSACAAVGPDPTDLPTPNLQAGFEEGQGTATSTSTAFWSGYSDATLNRLIQQGMGQSFDIMAANERIRAAAADMQAAGVLGSQVGGTNSAGRERSGGDGIPAATVNTANLSASFVFDLFGGARRGREQAAAAHASAEAEAQTVRLAWLAEVISTYANARFYQQALALTRETISAREGTLGVTRNMESLGLATEYDTAQTEALLATARADLPNYEAQFNAQVYRLSTLLNLQAEPLMRQMRGGSAQLRTPPGPGTGVPADLLRSRPDIRASQSDYAAALAGVGVATADLLPAISLTGTVTDRGGSTTWGFGPGLSLPVLNQGALQATRNRRLSEARQAEIAWKSQIASAVEDVQVAQSNLRRYRQRASTLDSAASSYDRAYALARDNFEAGALPLVDLLDADRQRAAARLSAAEARNAAAKEWAALQIATGAGSTATR</sequence>
<evidence type="ECO:0000313" key="3">
    <source>
        <dbReference type="EMBL" id="MBK4214972.1"/>
    </source>
</evidence>
<dbReference type="RefSeq" id="WP_200683787.1">
    <property type="nucleotide sequence ID" value="NZ_JAEPRQ010000001.1"/>
</dbReference>
<evidence type="ECO:0000256" key="1">
    <source>
        <dbReference type="ARBA" id="ARBA00007613"/>
    </source>
</evidence>
<feature type="signal peptide" evidence="2">
    <location>
        <begin position="1"/>
        <end position="22"/>
    </location>
</feature>
<keyword evidence="4" id="KW-1185">Reference proteome</keyword>
<dbReference type="PANTHER" id="PTHR30203">
    <property type="entry name" value="OUTER MEMBRANE CATION EFFLUX PROTEIN"/>
    <property type="match status" value="1"/>
</dbReference>
<comment type="caution">
    <text evidence="3">The sequence shown here is derived from an EMBL/GenBank/DDBJ whole genome shotgun (WGS) entry which is preliminary data.</text>
</comment>
<evidence type="ECO:0000256" key="2">
    <source>
        <dbReference type="RuleBase" id="RU362097"/>
    </source>
</evidence>
<dbReference type="InterPro" id="IPR010131">
    <property type="entry name" value="MdtP/NodT-like"/>
</dbReference>
<reference evidence="3" key="1">
    <citation type="submission" date="2021-01" db="EMBL/GenBank/DDBJ databases">
        <title>Paracoccus amoyensis sp. nov., isolated from the surface seawater along the coast of Xiamen Island, China.</title>
        <authorList>
            <person name="Lyu L."/>
        </authorList>
    </citation>
    <scope>NUCLEOTIDE SEQUENCE</scope>
    <source>
        <strain evidence="3">MJ17</strain>
    </source>
</reference>
<keyword evidence="2" id="KW-0472">Membrane</keyword>
<dbReference type="AlphaFoldDB" id="A0A934SGH7"/>
<dbReference type="Gene3D" id="1.20.1600.10">
    <property type="entry name" value="Outer membrane efflux proteins (OEP)"/>
    <property type="match status" value="1"/>
</dbReference>
<protein>
    <submittedName>
        <fullName evidence="3">Efflux transporter outer membrane subunit</fullName>
    </submittedName>
</protein>
<gene>
    <name evidence="3" type="ORF">JJJ17_03420</name>
</gene>
<dbReference type="NCBIfam" id="TIGR01845">
    <property type="entry name" value="outer_NodT"/>
    <property type="match status" value="1"/>
</dbReference>
<dbReference type="EMBL" id="JAEPRQ010000001">
    <property type="protein sequence ID" value="MBK4214972.1"/>
    <property type="molecule type" value="Genomic_DNA"/>
</dbReference>
<dbReference type="Gene3D" id="2.20.200.10">
    <property type="entry name" value="Outer membrane efflux proteins (OEP)"/>
    <property type="match status" value="1"/>
</dbReference>
<keyword evidence="2" id="KW-0812">Transmembrane</keyword>
<dbReference type="SUPFAM" id="SSF56954">
    <property type="entry name" value="Outer membrane efflux proteins (OEP)"/>
    <property type="match status" value="1"/>
</dbReference>
<comment type="similarity">
    <text evidence="1 2">Belongs to the outer membrane factor (OMF) (TC 1.B.17) family.</text>
</comment>
<keyword evidence="2" id="KW-0564">Palmitate</keyword>
<organism evidence="3 4">
    <name type="scientific">Paracoccus caeni</name>
    <dbReference type="NCBI Taxonomy" id="657651"/>
    <lineage>
        <taxon>Bacteria</taxon>
        <taxon>Pseudomonadati</taxon>
        <taxon>Pseudomonadota</taxon>
        <taxon>Alphaproteobacteria</taxon>
        <taxon>Rhodobacterales</taxon>
        <taxon>Paracoccaceae</taxon>
        <taxon>Paracoccus</taxon>
    </lineage>
</organism>
<dbReference type="PANTHER" id="PTHR30203:SF32">
    <property type="entry name" value="CATION EFFLUX SYSTEM PROTEIN CUSC"/>
    <property type="match status" value="1"/>
</dbReference>
<keyword evidence="2" id="KW-0449">Lipoprotein</keyword>
<dbReference type="Pfam" id="PF02321">
    <property type="entry name" value="OEP"/>
    <property type="match status" value="2"/>
</dbReference>
<comment type="subcellular location">
    <subcellularLocation>
        <location evidence="2">Cell membrane</location>
        <topology evidence="2">Lipid-anchor</topology>
    </subcellularLocation>
</comment>
<evidence type="ECO:0000313" key="4">
    <source>
        <dbReference type="Proteomes" id="UP000640485"/>
    </source>
</evidence>
<dbReference type="Proteomes" id="UP000640485">
    <property type="component" value="Unassembled WGS sequence"/>
</dbReference>
<dbReference type="GO" id="GO:0015562">
    <property type="term" value="F:efflux transmembrane transporter activity"/>
    <property type="evidence" value="ECO:0007669"/>
    <property type="project" value="InterPro"/>
</dbReference>
<name>A0A934SGH7_9RHOB</name>
<feature type="chain" id="PRO_5038165540" evidence="2">
    <location>
        <begin position="23"/>
        <end position="454"/>
    </location>
</feature>
<accession>A0A934SGH7</accession>
<proteinExistence type="inferred from homology"/>
<keyword evidence="2" id="KW-1134">Transmembrane beta strand</keyword>